<dbReference type="GO" id="GO:0006310">
    <property type="term" value="P:DNA recombination"/>
    <property type="evidence" value="ECO:0007669"/>
    <property type="project" value="UniProtKB-UniRule"/>
</dbReference>
<comment type="subunit">
    <text evidence="6">Homotetramer. Forms an RuvA(8)-RuvB(12)-Holliday junction (HJ) complex. HJ DNA is sandwiched between 2 RuvA tetramers; dsDNA enters through RuvA and exits via RuvB. An RuvB hexamer assembles on each DNA strand where it exits the tetramer. Each RuvB hexamer is contacted by two RuvA subunits (via domain III) on 2 adjacent RuvB subunits; this complex drives branch migration. In the full resolvosome a probable DNA-RuvA(4)-RuvB(12)-RuvC(2) complex forms which resolves the HJ.</text>
</comment>
<dbReference type="Proteomes" id="UP000005439">
    <property type="component" value="Chromosome"/>
</dbReference>
<comment type="caution">
    <text evidence="6">Lacks conserved residue(s) required for the propagation of feature annotation.</text>
</comment>
<comment type="subcellular location">
    <subcellularLocation>
        <location evidence="6">Cytoplasm</location>
    </subcellularLocation>
</comment>
<keyword evidence="3 6" id="KW-0238">DNA-binding</keyword>
<feature type="region of interest" description="Domain III" evidence="6">
    <location>
        <begin position="148"/>
        <end position="202"/>
    </location>
</feature>
<dbReference type="GO" id="GO:0005524">
    <property type="term" value="F:ATP binding"/>
    <property type="evidence" value="ECO:0007669"/>
    <property type="project" value="InterPro"/>
</dbReference>
<dbReference type="InterPro" id="IPR036267">
    <property type="entry name" value="RuvA_C_sf"/>
</dbReference>
<keyword evidence="4 6" id="KW-0233">DNA recombination</keyword>
<dbReference type="InterPro" id="IPR000085">
    <property type="entry name" value="RuvA"/>
</dbReference>
<feature type="domain" description="Holliday junction DNA helicase RuvA C-terminal" evidence="8">
    <location>
        <begin position="153"/>
        <end position="192"/>
    </location>
</feature>
<evidence type="ECO:0000313" key="9">
    <source>
        <dbReference type="EMBL" id="AEW04903.1"/>
    </source>
</evidence>
<evidence type="ECO:0000256" key="3">
    <source>
        <dbReference type="ARBA" id="ARBA00023125"/>
    </source>
</evidence>
<protein>
    <recommendedName>
        <fullName evidence="6">Holliday junction branch migration complex subunit RuvA</fullName>
    </recommendedName>
</protein>
<dbReference type="CDD" id="cd14332">
    <property type="entry name" value="UBA_RuvA_C"/>
    <property type="match status" value="1"/>
</dbReference>
<dbReference type="SUPFAM" id="SSF50249">
    <property type="entry name" value="Nucleic acid-binding proteins"/>
    <property type="match status" value="1"/>
</dbReference>
<dbReference type="InterPro" id="IPR010994">
    <property type="entry name" value="RuvA_2-like"/>
</dbReference>
<dbReference type="SUPFAM" id="SSF46929">
    <property type="entry name" value="DNA helicase RuvA subunit, C-terminal domain"/>
    <property type="match status" value="1"/>
</dbReference>
<dbReference type="GO" id="GO:0005737">
    <property type="term" value="C:cytoplasm"/>
    <property type="evidence" value="ECO:0007669"/>
    <property type="project" value="UniProtKB-SubCell"/>
</dbReference>
<dbReference type="HOGENOM" id="CLU_087936_0_0_9"/>
<dbReference type="STRING" id="679936.Sulac_1406"/>
<evidence type="ECO:0000256" key="6">
    <source>
        <dbReference type="HAMAP-Rule" id="MF_00031"/>
    </source>
</evidence>
<reference evidence="10" key="1">
    <citation type="submission" date="2011-12" db="EMBL/GenBank/DDBJ databases">
        <title>The complete genome of chromosome of Sulfobacillus acidophilus DSM 10332.</title>
        <authorList>
            <person name="Lucas S."/>
            <person name="Han J."/>
            <person name="Lapidus A."/>
            <person name="Bruce D."/>
            <person name="Goodwin L."/>
            <person name="Pitluck S."/>
            <person name="Peters L."/>
            <person name="Kyrpides N."/>
            <person name="Mavromatis K."/>
            <person name="Ivanova N."/>
            <person name="Mikhailova N."/>
            <person name="Chertkov O."/>
            <person name="Saunders E."/>
            <person name="Detter J.C."/>
            <person name="Tapia R."/>
            <person name="Han C."/>
            <person name="Land M."/>
            <person name="Hauser L."/>
            <person name="Markowitz V."/>
            <person name="Cheng J.-F."/>
            <person name="Hugenholtz P."/>
            <person name="Woyke T."/>
            <person name="Wu D."/>
            <person name="Pukall R."/>
            <person name="Gehrich-Schroeter G."/>
            <person name="Schneider S."/>
            <person name="Klenk H.-P."/>
            <person name="Eisen J.A."/>
        </authorList>
    </citation>
    <scope>NUCLEOTIDE SEQUENCE [LARGE SCALE GENOMIC DNA]</scope>
    <source>
        <strain evidence="10">ATCC 700253 / DSM 10332 / NAL</strain>
    </source>
</reference>
<evidence type="ECO:0000259" key="8">
    <source>
        <dbReference type="Pfam" id="PF07499"/>
    </source>
</evidence>
<dbReference type="Pfam" id="PF01330">
    <property type="entry name" value="RuvA_N"/>
    <property type="match status" value="1"/>
</dbReference>
<organism evidence="9 10">
    <name type="scientific">Sulfobacillus acidophilus (strain ATCC 700253 / DSM 10332 / NAL)</name>
    <dbReference type="NCBI Taxonomy" id="679936"/>
    <lineage>
        <taxon>Bacteria</taxon>
        <taxon>Bacillati</taxon>
        <taxon>Bacillota</taxon>
        <taxon>Clostridia</taxon>
        <taxon>Eubacteriales</taxon>
        <taxon>Clostridiales Family XVII. Incertae Sedis</taxon>
        <taxon>Sulfobacillus</taxon>
    </lineage>
</organism>
<dbReference type="GO" id="GO:0000400">
    <property type="term" value="F:four-way junction DNA binding"/>
    <property type="evidence" value="ECO:0007669"/>
    <property type="project" value="UniProtKB-UniRule"/>
</dbReference>
<name>G8TWZ5_SULAD</name>
<evidence type="ECO:0000259" key="7">
    <source>
        <dbReference type="Pfam" id="PF01330"/>
    </source>
</evidence>
<keyword evidence="9" id="KW-0067">ATP-binding</keyword>
<feature type="region of interest" description="Domain I" evidence="6">
    <location>
        <begin position="1"/>
        <end position="64"/>
    </location>
</feature>
<dbReference type="GO" id="GO:0009379">
    <property type="term" value="C:Holliday junction helicase complex"/>
    <property type="evidence" value="ECO:0007669"/>
    <property type="project" value="InterPro"/>
</dbReference>
<dbReference type="Gene3D" id="1.10.150.20">
    <property type="entry name" value="5' to 3' exonuclease, C-terminal subdomain"/>
    <property type="match status" value="1"/>
</dbReference>
<comment type="domain">
    <text evidence="6">Has three domains with a flexible linker between the domains II and III and assumes an 'L' shape. Domain III is highly mobile and contacts RuvB.</text>
</comment>
<dbReference type="EMBL" id="CP003179">
    <property type="protein sequence ID" value="AEW04903.1"/>
    <property type="molecule type" value="Genomic_DNA"/>
</dbReference>
<gene>
    <name evidence="6" type="primary">ruvA</name>
    <name evidence="9" type="ordered locus">Sulac_1406</name>
</gene>
<dbReference type="NCBIfam" id="TIGR00084">
    <property type="entry name" value="ruvA"/>
    <property type="match status" value="1"/>
</dbReference>
<keyword evidence="9" id="KW-0347">Helicase</keyword>
<keyword evidence="10" id="KW-1185">Reference proteome</keyword>
<dbReference type="GO" id="GO:0009378">
    <property type="term" value="F:four-way junction helicase activity"/>
    <property type="evidence" value="ECO:0007669"/>
    <property type="project" value="InterPro"/>
</dbReference>
<dbReference type="GO" id="GO:0006281">
    <property type="term" value="P:DNA repair"/>
    <property type="evidence" value="ECO:0007669"/>
    <property type="project" value="UniProtKB-UniRule"/>
</dbReference>
<sequence length="202" mass="21718">MIVQVAGTLTAAQPGYVIVMAHGLGLGLDIPRETYERLPGVGSPVQLFTHLIVREDQWRLIGFATERERAVFLDLIDISGVGVKAALSVMSQLGIQGLAEAVRQGQWKLIQKAPGIGAKMAQRIQLELGTKWGGTTEVLAEPALPPDAGPVDDEVLEALRLLGYQDGEARRALGQVTAEEATERLRQALRWLGGGPQSPPRS</sequence>
<dbReference type="Gene3D" id="1.10.8.10">
    <property type="entry name" value="DNA helicase RuvA subunit, C-terminal domain"/>
    <property type="match status" value="1"/>
</dbReference>
<keyword evidence="5 6" id="KW-0234">DNA repair</keyword>
<evidence type="ECO:0000313" key="10">
    <source>
        <dbReference type="Proteomes" id="UP000005439"/>
    </source>
</evidence>
<keyword evidence="2 6" id="KW-0227">DNA damage</keyword>
<comment type="function">
    <text evidence="6">The RuvA-RuvB-RuvC complex processes Holliday junction (HJ) DNA during genetic recombination and DNA repair, while the RuvA-RuvB complex plays an important role in the rescue of blocked DNA replication forks via replication fork reversal (RFR). RuvA specifically binds to HJ cruciform DNA, conferring on it an open structure. The RuvB hexamer acts as an ATP-dependent pump, pulling dsDNA into and through the RuvAB complex. HJ branch migration allows RuvC to scan DNA until it finds its consensus sequence, where it cleaves and resolves the cruciform DNA.</text>
</comment>
<evidence type="ECO:0000256" key="4">
    <source>
        <dbReference type="ARBA" id="ARBA00023172"/>
    </source>
</evidence>
<comment type="similarity">
    <text evidence="6">Belongs to the RuvA family.</text>
</comment>
<dbReference type="HAMAP" id="MF_00031">
    <property type="entry name" value="DNA_HJ_migration_RuvA"/>
    <property type="match status" value="1"/>
</dbReference>
<dbReference type="PATRIC" id="fig|679936.5.peg.1472"/>
<feature type="domain" description="DNA helicase Holliday junction RuvA type" evidence="7">
    <location>
        <begin position="1"/>
        <end position="60"/>
    </location>
</feature>
<evidence type="ECO:0000256" key="1">
    <source>
        <dbReference type="ARBA" id="ARBA00022490"/>
    </source>
</evidence>
<keyword evidence="9" id="KW-0547">Nucleotide-binding</keyword>
<keyword evidence="1 6" id="KW-0963">Cytoplasm</keyword>
<dbReference type="SUPFAM" id="SSF47781">
    <property type="entry name" value="RuvA domain 2-like"/>
    <property type="match status" value="1"/>
</dbReference>
<dbReference type="InterPro" id="IPR013849">
    <property type="entry name" value="DNA_helicase_Holl-junc_RuvA_I"/>
</dbReference>
<accession>G8TWZ5</accession>
<keyword evidence="9" id="KW-0378">Hydrolase</keyword>
<dbReference type="AlphaFoldDB" id="G8TWZ5"/>
<proteinExistence type="inferred from homology"/>
<evidence type="ECO:0000256" key="5">
    <source>
        <dbReference type="ARBA" id="ARBA00023204"/>
    </source>
</evidence>
<dbReference type="Pfam" id="PF07499">
    <property type="entry name" value="RuvA_C"/>
    <property type="match status" value="1"/>
</dbReference>
<dbReference type="KEGG" id="sap:Sulac_1406"/>
<evidence type="ECO:0000256" key="2">
    <source>
        <dbReference type="ARBA" id="ARBA00022763"/>
    </source>
</evidence>
<dbReference type="GO" id="GO:0048476">
    <property type="term" value="C:Holliday junction resolvase complex"/>
    <property type="evidence" value="ECO:0007669"/>
    <property type="project" value="UniProtKB-UniRule"/>
</dbReference>
<reference evidence="9 10" key="2">
    <citation type="journal article" date="2012" name="Stand. Genomic Sci.">
        <title>Complete genome sequence of the moderately thermophilic mineral-sulfide-oxidizing firmicute Sulfobacillus acidophilus type strain (NAL(T)).</title>
        <authorList>
            <person name="Anderson I."/>
            <person name="Chertkov O."/>
            <person name="Chen A."/>
            <person name="Saunders E."/>
            <person name="Lapidus A."/>
            <person name="Nolan M."/>
            <person name="Lucas S."/>
            <person name="Hammon N."/>
            <person name="Deshpande S."/>
            <person name="Cheng J.F."/>
            <person name="Han C."/>
            <person name="Tapia R."/>
            <person name="Goodwin L.A."/>
            <person name="Pitluck S."/>
            <person name="Liolios K."/>
            <person name="Pagani I."/>
            <person name="Ivanova N."/>
            <person name="Mikhailova N."/>
            <person name="Pati A."/>
            <person name="Palaniappan K."/>
            <person name="Land M."/>
            <person name="Pan C."/>
            <person name="Rohde M."/>
            <person name="Pukall R."/>
            <person name="Goker M."/>
            <person name="Detter J.C."/>
            <person name="Woyke T."/>
            <person name="Bristow J."/>
            <person name="Eisen J.A."/>
            <person name="Markowitz V."/>
            <person name="Hugenholtz P."/>
            <person name="Kyrpides N.C."/>
            <person name="Klenk H.P."/>
            <person name="Mavromatis K."/>
        </authorList>
    </citation>
    <scope>NUCLEOTIDE SEQUENCE [LARGE SCALE GENOMIC DNA]</scope>
    <source>
        <strain evidence="10">ATCC 700253 / DSM 10332 / NAL</strain>
    </source>
</reference>
<dbReference type="Pfam" id="PF14520">
    <property type="entry name" value="HHH_5"/>
    <property type="match status" value="1"/>
</dbReference>
<dbReference type="InterPro" id="IPR011114">
    <property type="entry name" value="RuvA_C"/>
</dbReference>
<dbReference type="Gene3D" id="2.40.50.140">
    <property type="entry name" value="Nucleic acid-binding proteins"/>
    <property type="match status" value="1"/>
</dbReference>
<dbReference type="InterPro" id="IPR012340">
    <property type="entry name" value="NA-bd_OB-fold"/>
</dbReference>